<keyword evidence="2" id="KW-1185">Reference proteome</keyword>
<dbReference type="EMBL" id="LPBJ01000047">
    <property type="protein sequence ID" value="KVP97845.1"/>
    <property type="molecule type" value="Genomic_DNA"/>
</dbReference>
<protein>
    <submittedName>
        <fullName evidence="1">Uncharacterized protein</fullName>
    </submittedName>
</protein>
<name>A0AAW3MXX3_9BURK</name>
<dbReference type="Proteomes" id="UP000056453">
    <property type="component" value="Unassembled WGS sequence"/>
</dbReference>
<sequence>MSMTDKEVVDGAERMARALLAASGYSTTEASIRKSQNPRAQNAWATVTAMLDAYNGTDLQSAVDSVDEEDEQPAPVVLGAGHLAALMKSKIGSCTCLTKTPEARYHHENCLYRQLCEIEQVMLAR</sequence>
<evidence type="ECO:0000313" key="2">
    <source>
        <dbReference type="Proteomes" id="UP000056453"/>
    </source>
</evidence>
<proteinExistence type="predicted"/>
<gene>
    <name evidence="1" type="ORF">WJ96_04545</name>
</gene>
<evidence type="ECO:0000313" key="1">
    <source>
        <dbReference type="EMBL" id="KVP97845.1"/>
    </source>
</evidence>
<dbReference type="AlphaFoldDB" id="A0AAW3MXX3"/>
<reference evidence="1 2" key="1">
    <citation type="submission" date="2015-11" db="EMBL/GenBank/DDBJ databases">
        <title>Expanding the genomic diversity of Burkholderia species for the development of highly accurate diagnostics.</title>
        <authorList>
            <person name="Sahl J."/>
            <person name="Keim P."/>
            <person name="Wagner D."/>
        </authorList>
    </citation>
    <scope>NUCLEOTIDE SEQUENCE [LARGE SCALE GENOMIC DNA]</scope>
    <source>
        <strain evidence="1 2">MSMB1808WGS</strain>
    </source>
</reference>
<comment type="caution">
    <text evidence="1">The sequence shown here is derived from an EMBL/GenBank/DDBJ whole genome shotgun (WGS) entry which is preliminary data.</text>
</comment>
<organism evidence="1 2">
    <name type="scientific">Burkholderia ubonensis</name>
    <dbReference type="NCBI Taxonomy" id="101571"/>
    <lineage>
        <taxon>Bacteria</taxon>
        <taxon>Pseudomonadati</taxon>
        <taxon>Pseudomonadota</taxon>
        <taxon>Betaproteobacteria</taxon>
        <taxon>Burkholderiales</taxon>
        <taxon>Burkholderiaceae</taxon>
        <taxon>Burkholderia</taxon>
        <taxon>Burkholderia cepacia complex</taxon>
    </lineage>
</organism>
<dbReference type="RefSeq" id="WP_059928368.1">
    <property type="nucleotide sequence ID" value="NZ_LPBG01000117.1"/>
</dbReference>
<accession>A0AAW3MXX3</accession>